<name>A0A2V1ZRU7_PSYIM</name>
<reference evidence="3 4" key="1">
    <citation type="submission" date="2018-05" db="EMBL/GenBank/DDBJ databases">
        <title>Genomic Encyclopedia of Type Strains, Phase IV (KMG-IV): sequencing the most valuable type-strain genomes for metagenomic binning, comparative biology and taxonomic classification.</title>
        <authorList>
            <person name="Goeker M."/>
        </authorList>
    </citation>
    <scope>NUCLEOTIDE SEQUENCE [LARGE SCALE GENOMIC DNA]</scope>
    <source>
        <strain evidence="3 4">DSM 7229</strain>
    </source>
</reference>
<keyword evidence="4" id="KW-1185">Reference proteome</keyword>
<organism evidence="3 4">
    <name type="scientific">Psychrobacter immobilis</name>
    <dbReference type="NCBI Taxonomy" id="498"/>
    <lineage>
        <taxon>Bacteria</taxon>
        <taxon>Pseudomonadati</taxon>
        <taxon>Pseudomonadota</taxon>
        <taxon>Gammaproteobacteria</taxon>
        <taxon>Moraxellales</taxon>
        <taxon>Moraxellaceae</taxon>
        <taxon>Psychrobacter</taxon>
    </lineage>
</organism>
<sequence>MINTVMKNSAKALLISSALALTTVAGAALPNQWQLDNSHTRVGFSVNHLGFSTTMGHFNDVKGVVNYDVKAPSKTNMSFTIATDSIDTNWDARDEHLKKAEFFNVAKYPTMTFKSTSVKFINPQQAKVTGDFTMLGQTKPLTLDVTLNKIANSPLTKEPVIGFRATGNIDRAAYGMTAFADGITTNVPIQIDGELIEKKAQTTKKSK</sequence>
<dbReference type="Proteomes" id="UP000245655">
    <property type="component" value="Unassembled WGS sequence"/>
</dbReference>
<dbReference type="Gene3D" id="2.40.128.110">
    <property type="entry name" value="Lipid/polyisoprenoid-binding, YceI-like"/>
    <property type="match status" value="1"/>
</dbReference>
<feature type="signal peptide" evidence="1">
    <location>
        <begin position="1"/>
        <end position="27"/>
    </location>
</feature>
<proteinExistence type="predicted"/>
<feature type="chain" id="PRO_5015976504" evidence="1">
    <location>
        <begin position="28"/>
        <end position="207"/>
    </location>
</feature>
<gene>
    <name evidence="3" type="ORF">C8D84_11725</name>
</gene>
<dbReference type="AlphaFoldDB" id="A0A2V1ZRU7"/>
<keyword evidence="1" id="KW-0732">Signal</keyword>
<accession>A0A2V1ZRU7</accession>
<dbReference type="PANTHER" id="PTHR34406:SF1">
    <property type="entry name" value="PROTEIN YCEI"/>
    <property type="match status" value="1"/>
</dbReference>
<dbReference type="RefSeq" id="WP_109592437.1">
    <property type="nucleotide sequence ID" value="NZ_CAJGZY010000017.1"/>
</dbReference>
<dbReference type="GeneID" id="60256159"/>
<evidence type="ECO:0000256" key="1">
    <source>
        <dbReference type="SAM" id="SignalP"/>
    </source>
</evidence>
<dbReference type="EMBL" id="QGGM01000017">
    <property type="protein sequence ID" value="PWK06541.1"/>
    <property type="molecule type" value="Genomic_DNA"/>
</dbReference>
<dbReference type="SUPFAM" id="SSF101874">
    <property type="entry name" value="YceI-like"/>
    <property type="match status" value="1"/>
</dbReference>
<dbReference type="InterPro" id="IPR036761">
    <property type="entry name" value="TTHA0802/YceI-like_sf"/>
</dbReference>
<dbReference type="InterPro" id="IPR007372">
    <property type="entry name" value="Lipid/polyisoprenoid-bd_YceI"/>
</dbReference>
<dbReference type="Pfam" id="PF04264">
    <property type="entry name" value="YceI"/>
    <property type="match status" value="1"/>
</dbReference>
<dbReference type="PANTHER" id="PTHR34406">
    <property type="entry name" value="PROTEIN YCEI"/>
    <property type="match status" value="1"/>
</dbReference>
<dbReference type="SMART" id="SM00867">
    <property type="entry name" value="YceI"/>
    <property type="match status" value="1"/>
</dbReference>
<evidence type="ECO:0000313" key="3">
    <source>
        <dbReference type="EMBL" id="PWK06541.1"/>
    </source>
</evidence>
<evidence type="ECO:0000259" key="2">
    <source>
        <dbReference type="SMART" id="SM00867"/>
    </source>
</evidence>
<comment type="caution">
    <text evidence="3">The sequence shown here is derived from an EMBL/GenBank/DDBJ whole genome shotgun (WGS) entry which is preliminary data.</text>
</comment>
<protein>
    <submittedName>
        <fullName evidence="3">Polyisoprenoid-binding protein YceI</fullName>
    </submittedName>
</protein>
<feature type="domain" description="Lipid/polyisoprenoid-binding YceI-like" evidence="2">
    <location>
        <begin position="32"/>
        <end position="196"/>
    </location>
</feature>
<evidence type="ECO:0000313" key="4">
    <source>
        <dbReference type="Proteomes" id="UP000245655"/>
    </source>
</evidence>